<reference evidence="1 2" key="1">
    <citation type="journal article" date="2023" name="Plants (Basel)">
        <title>Bridging the Gap: Combining Genomics and Transcriptomics Approaches to Understand Stylosanthes scabra, an Orphan Legume from the Brazilian Caatinga.</title>
        <authorList>
            <person name="Ferreira-Neto J.R.C."/>
            <person name="da Silva M.D."/>
            <person name="Binneck E."/>
            <person name="de Melo N.F."/>
            <person name="da Silva R.H."/>
            <person name="de Melo A.L.T.M."/>
            <person name="Pandolfi V."/>
            <person name="Bustamante F.O."/>
            <person name="Brasileiro-Vidal A.C."/>
            <person name="Benko-Iseppon A.M."/>
        </authorList>
    </citation>
    <scope>NUCLEOTIDE SEQUENCE [LARGE SCALE GENOMIC DNA]</scope>
    <source>
        <tissue evidence="1">Leaves</tissue>
    </source>
</reference>
<evidence type="ECO:0000313" key="2">
    <source>
        <dbReference type="Proteomes" id="UP001341840"/>
    </source>
</evidence>
<evidence type="ECO:0000313" key="1">
    <source>
        <dbReference type="EMBL" id="MED6105872.1"/>
    </source>
</evidence>
<keyword evidence="2" id="KW-1185">Reference proteome</keyword>
<organism evidence="1 2">
    <name type="scientific">Stylosanthes scabra</name>
    <dbReference type="NCBI Taxonomy" id="79078"/>
    <lineage>
        <taxon>Eukaryota</taxon>
        <taxon>Viridiplantae</taxon>
        <taxon>Streptophyta</taxon>
        <taxon>Embryophyta</taxon>
        <taxon>Tracheophyta</taxon>
        <taxon>Spermatophyta</taxon>
        <taxon>Magnoliopsida</taxon>
        <taxon>eudicotyledons</taxon>
        <taxon>Gunneridae</taxon>
        <taxon>Pentapetalae</taxon>
        <taxon>rosids</taxon>
        <taxon>fabids</taxon>
        <taxon>Fabales</taxon>
        <taxon>Fabaceae</taxon>
        <taxon>Papilionoideae</taxon>
        <taxon>50 kb inversion clade</taxon>
        <taxon>dalbergioids sensu lato</taxon>
        <taxon>Dalbergieae</taxon>
        <taxon>Pterocarpus clade</taxon>
        <taxon>Stylosanthes</taxon>
    </lineage>
</organism>
<dbReference type="Proteomes" id="UP001341840">
    <property type="component" value="Unassembled WGS sequence"/>
</dbReference>
<comment type="caution">
    <text evidence="1">The sequence shown here is derived from an EMBL/GenBank/DDBJ whole genome shotgun (WGS) entry which is preliminary data.</text>
</comment>
<sequence>MMLRQWRIRHKSENTNVNQSKEIESSWHAKKPVENSSLGLPVPSSMCVSKFHRQPLIGSSSMEDAAGTARQADAEHERLQGFFASYPACTREWRMEGVPRALPARMGLDTVPQSVAAGMVQFSVTQPLAAGMVNKKVTSSTCGTGSCELLYIEAVGHPHISLQTI</sequence>
<accession>A0ABU6Q1R6</accession>
<gene>
    <name evidence="1" type="ORF">PIB30_000003</name>
</gene>
<protein>
    <submittedName>
        <fullName evidence="1">Uncharacterized protein</fullName>
    </submittedName>
</protein>
<name>A0ABU6Q1R6_9FABA</name>
<proteinExistence type="predicted"/>
<dbReference type="EMBL" id="JASCZI010000001">
    <property type="protein sequence ID" value="MED6105872.1"/>
    <property type="molecule type" value="Genomic_DNA"/>
</dbReference>